<dbReference type="AlphaFoldDB" id="A0A135SGS1"/>
<evidence type="ECO:0000256" key="1">
    <source>
        <dbReference type="SAM" id="MobiDB-lite"/>
    </source>
</evidence>
<reference evidence="2 3" key="1">
    <citation type="submission" date="2014-02" db="EMBL/GenBank/DDBJ databases">
        <title>The genome sequence of Colletotrichum simmondsii CBS122122.</title>
        <authorList>
            <person name="Baroncelli R."/>
            <person name="Thon M.R."/>
        </authorList>
    </citation>
    <scope>NUCLEOTIDE SEQUENCE [LARGE SCALE GENOMIC DNA]</scope>
    <source>
        <strain evidence="2 3">CBS122122</strain>
    </source>
</reference>
<name>A0A135SGS1_9PEZI</name>
<evidence type="ECO:0000313" key="2">
    <source>
        <dbReference type="EMBL" id="KXH35091.1"/>
    </source>
</evidence>
<feature type="region of interest" description="Disordered" evidence="1">
    <location>
        <begin position="39"/>
        <end position="135"/>
    </location>
</feature>
<keyword evidence="3" id="KW-1185">Reference proteome</keyword>
<proteinExistence type="predicted"/>
<feature type="compositionally biased region" description="Basic and acidic residues" evidence="1">
    <location>
        <begin position="85"/>
        <end position="105"/>
    </location>
</feature>
<organism evidence="2 3">
    <name type="scientific">Colletotrichum simmondsii</name>
    <dbReference type="NCBI Taxonomy" id="703756"/>
    <lineage>
        <taxon>Eukaryota</taxon>
        <taxon>Fungi</taxon>
        <taxon>Dikarya</taxon>
        <taxon>Ascomycota</taxon>
        <taxon>Pezizomycotina</taxon>
        <taxon>Sordariomycetes</taxon>
        <taxon>Hypocreomycetidae</taxon>
        <taxon>Glomerellales</taxon>
        <taxon>Glomerellaceae</taxon>
        <taxon>Colletotrichum</taxon>
        <taxon>Colletotrichum acutatum species complex</taxon>
    </lineage>
</organism>
<dbReference type="EMBL" id="JFBX01000569">
    <property type="protein sequence ID" value="KXH35091.1"/>
    <property type="molecule type" value="Genomic_DNA"/>
</dbReference>
<comment type="caution">
    <text evidence="2">The sequence shown here is derived from an EMBL/GenBank/DDBJ whole genome shotgun (WGS) entry which is preliminary data.</text>
</comment>
<sequence length="271" mass="28422">MQRNEDRQNTTLEIGYSAGSLLVLVTGLQSQSSFECAAAVAGAPQPTGSRLSLHPWLSLDPGPGLPPEGRGGTAAGPPAPAFCEGKQRTDQRGSERDGDKEDEHGPGPLMTGCSGLARSLSREKTERGPKGANRNAAVLGEANVIPISDQTPSLLTPDESRVSLILPILLSDLARLGTSNPTNTYLFRSALSRLYFRSSSLPPGLTSSISRPVPSSSFLTTYLGTHQSPLLVLFHSPASFPALHYADFSALGFAPRLVSGCPAAVTGSLFL</sequence>
<protein>
    <submittedName>
        <fullName evidence="2">Uncharacterized protein</fullName>
    </submittedName>
</protein>
<evidence type="ECO:0000313" key="3">
    <source>
        <dbReference type="Proteomes" id="UP000070328"/>
    </source>
</evidence>
<accession>A0A135SGS1</accession>
<gene>
    <name evidence="2" type="ORF">CSIM01_04616</name>
</gene>
<feature type="compositionally biased region" description="Basic and acidic residues" evidence="1">
    <location>
        <begin position="120"/>
        <end position="129"/>
    </location>
</feature>
<dbReference type="Proteomes" id="UP000070328">
    <property type="component" value="Unassembled WGS sequence"/>
</dbReference>